<gene>
    <name evidence="1" type="ORF">BMI91_03390</name>
</gene>
<sequence length="69" mass="7426">MVPGADDPRWKRVLTSQSDLSAASLATKILIARLRREVAARPASLGEKIAELREFVTKNAFAAGDVAAF</sequence>
<proteinExistence type="predicted"/>
<dbReference type="Proteomes" id="UP000190787">
    <property type="component" value="Unassembled WGS sequence"/>
</dbReference>
<evidence type="ECO:0000313" key="2">
    <source>
        <dbReference type="Proteomes" id="UP000190787"/>
    </source>
</evidence>
<evidence type="ECO:0000313" key="1">
    <source>
        <dbReference type="EMBL" id="OOY25464.1"/>
    </source>
</evidence>
<name>A0ABX3N215_9RHOB</name>
<dbReference type="EMBL" id="MPZV01000001">
    <property type="protein sequence ID" value="OOY25464.1"/>
    <property type="molecule type" value="Genomic_DNA"/>
</dbReference>
<reference evidence="1 2" key="1">
    <citation type="submission" date="2016-11" db="EMBL/GenBank/DDBJ databases">
        <title>A multilocus sequence analysis scheme for characterization of bacteria in the genus Thioclava.</title>
        <authorList>
            <person name="Liu Y."/>
            <person name="Shao Z."/>
        </authorList>
    </citation>
    <scope>NUCLEOTIDE SEQUENCE [LARGE SCALE GENOMIC DNA]</scope>
    <source>
        <strain evidence="1 2">TAW-CT134</strain>
    </source>
</reference>
<accession>A0ABX3N215</accession>
<dbReference type="RefSeq" id="WP_078599473.1">
    <property type="nucleotide sequence ID" value="NZ_MPZV01000001.1"/>
</dbReference>
<keyword evidence="2" id="KW-1185">Reference proteome</keyword>
<protein>
    <submittedName>
        <fullName evidence="1">Uncharacterized protein</fullName>
    </submittedName>
</protein>
<organism evidence="1 2">
    <name type="scientific">Thioclava sediminum</name>
    <dbReference type="NCBI Taxonomy" id="1915319"/>
    <lineage>
        <taxon>Bacteria</taxon>
        <taxon>Pseudomonadati</taxon>
        <taxon>Pseudomonadota</taxon>
        <taxon>Alphaproteobacteria</taxon>
        <taxon>Rhodobacterales</taxon>
        <taxon>Paracoccaceae</taxon>
        <taxon>Thioclava</taxon>
    </lineage>
</organism>
<comment type="caution">
    <text evidence="1">The sequence shown here is derived from an EMBL/GenBank/DDBJ whole genome shotgun (WGS) entry which is preliminary data.</text>
</comment>